<dbReference type="InterPro" id="IPR036388">
    <property type="entry name" value="WH-like_DNA-bd_sf"/>
</dbReference>
<protein>
    <submittedName>
        <fullName evidence="7">Ben and cat operon transcriptional regulator</fullName>
    </submittedName>
</protein>
<dbReference type="PRINTS" id="PR00039">
    <property type="entry name" value="HTHLYSR"/>
</dbReference>
<evidence type="ECO:0000313" key="9">
    <source>
        <dbReference type="Proteomes" id="UP000271603"/>
    </source>
</evidence>
<dbReference type="GO" id="GO:0003700">
    <property type="term" value="F:DNA-binding transcription factor activity"/>
    <property type="evidence" value="ECO:0007669"/>
    <property type="project" value="InterPro"/>
</dbReference>
<proteinExistence type="inferred from homology"/>
<keyword evidence="2" id="KW-0678">Repressor</keyword>
<dbReference type="Gene3D" id="1.10.10.10">
    <property type="entry name" value="Winged helix-like DNA-binding domain superfamily/Winged helix DNA-binding domain"/>
    <property type="match status" value="1"/>
</dbReference>
<dbReference type="InterPro" id="IPR005119">
    <property type="entry name" value="LysR_subst-bd"/>
</dbReference>
<dbReference type="FunFam" id="1.10.10.10:FF:000001">
    <property type="entry name" value="LysR family transcriptional regulator"/>
    <property type="match status" value="1"/>
</dbReference>
<feature type="domain" description="HTH lysR-type" evidence="6">
    <location>
        <begin position="3"/>
        <end position="60"/>
    </location>
</feature>
<accession>A0A3S4GGI3</accession>
<evidence type="ECO:0000256" key="1">
    <source>
        <dbReference type="ARBA" id="ARBA00009437"/>
    </source>
</evidence>
<evidence type="ECO:0000256" key="5">
    <source>
        <dbReference type="ARBA" id="ARBA00023163"/>
    </source>
</evidence>
<dbReference type="Gene3D" id="3.40.190.10">
    <property type="entry name" value="Periplasmic binding protein-like II"/>
    <property type="match status" value="2"/>
</dbReference>
<dbReference type="AlphaFoldDB" id="A0A3S4GGI3"/>
<evidence type="ECO:0000313" key="7">
    <source>
        <dbReference type="EMBL" id="VEA73865.1"/>
    </source>
</evidence>
<dbReference type="GeneID" id="61765947"/>
<dbReference type="InterPro" id="IPR036390">
    <property type="entry name" value="WH_DNA-bd_sf"/>
</dbReference>
<evidence type="ECO:0000313" key="8">
    <source>
        <dbReference type="EMBL" id="VTP63154.1"/>
    </source>
</evidence>
<evidence type="ECO:0000256" key="3">
    <source>
        <dbReference type="ARBA" id="ARBA00023015"/>
    </source>
</evidence>
<dbReference type="SUPFAM" id="SSF46785">
    <property type="entry name" value="Winged helix' DNA-binding domain"/>
    <property type="match status" value="1"/>
</dbReference>
<dbReference type="GO" id="GO:0003677">
    <property type="term" value="F:DNA binding"/>
    <property type="evidence" value="ECO:0007669"/>
    <property type="project" value="UniProtKB-KW"/>
</dbReference>
<sequence>MNIELRHLRYFIAVAEELHFGRAAQRLRISQPPLSQQIQALEEMVGARLLARNNRNVSLTQAGEMFLKEAWQVIDQVNRAAEKAARLERGESGELTIGFTSSAPFIGAVSRNLRAFRQSHPDVHIKMREINTKQQLEPLLNGELDLGVMRNTRLPEALQHTLLLREPMLAVVPEGHPLAQLAPDALRFHHLAQEPFVFFSREVGTALYDETLLLLENAGITPYITQEVGEAMTIIGLVSAGLGVSILPASFGRVKLDGVKYLPLAEPQAQTEVWLVHHRQRPLTAAARTLMQMMLTGSAAAVETAK</sequence>
<evidence type="ECO:0000313" key="10">
    <source>
        <dbReference type="Proteomes" id="UP000307968"/>
    </source>
</evidence>
<dbReference type="GO" id="GO:0032993">
    <property type="term" value="C:protein-DNA complex"/>
    <property type="evidence" value="ECO:0007669"/>
    <property type="project" value="TreeGrafter"/>
</dbReference>
<dbReference type="InterPro" id="IPR000847">
    <property type="entry name" value="LysR_HTH_N"/>
</dbReference>
<dbReference type="STRING" id="61652.AXX16_2761"/>
<comment type="similarity">
    <text evidence="1">Belongs to the LysR transcriptional regulatory family.</text>
</comment>
<dbReference type="Proteomes" id="UP000271603">
    <property type="component" value="Chromosome"/>
</dbReference>
<keyword evidence="4" id="KW-0238">DNA-binding</keyword>
<gene>
    <name evidence="7" type="primary">benM_3</name>
    <name evidence="8" type="synonym">benM_1</name>
    <name evidence="8" type="ORF">NCTC12971_02998</name>
    <name evidence="7" type="ORF">NCTC9419_05500</name>
</gene>
<dbReference type="CDD" id="cd08414">
    <property type="entry name" value="PBP2_LTTR_aromatics_like"/>
    <property type="match status" value="1"/>
</dbReference>
<reference evidence="7 9" key="1">
    <citation type="submission" date="2018-12" db="EMBL/GenBank/DDBJ databases">
        <authorList>
            <consortium name="Pathogen Informatics"/>
        </authorList>
    </citation>
    <scope>NUCLEOTIDE SEQUENCE [LARGE SCALE GENOMIC DNA]</scope>
    <source>
        <strain evidence="8 10">NCTC12971</strain>
        <strain evidence="7 9">NCTC9419</strain>
    </source>
</reference>
<dbReference type="Pfam" id="PF03466">
    <property type="entry name" value="LysR_substrate"/>
    <property type="match status" value="1"/>
</dbReference>
<keyword evidence="5" id="KW-0804">Transcription</keyword>
<evidence type="ECO:0000256" key="2">
    <source>
        <dbReference type="ARBA" id="ARBA00022491"/>
    </source>
</evidence>
<evidence type="ECO:0000259" key="6">
    <source>
        <dbReference type="PROSITE" id="PS50931"/>
    </source>
</evidence>
<name>A0A3S4GGI3_SERRU</name>
<evidence type="ECO:0000256" key="4">
    <source>
        <dbReference type="ARBA" id="ARBA00023125"/>
    </source>
</evidence>
<dbReference type="PROSITE" id="PS50931">
    <property type="entry name" value="HTH_LYSR"/>
    <property type="match status" value="1"/>
</dbReference>
<dbReference type="RefSeq" id="WP_054305611.1">
    <property type="nucleotide sequence ID" value="NZ_CAMIPJ010000001.1"/>
</dbReference>
<organism evidence="7 9">
    <name type="scientific">Serratia rubidaea</name>
    <name type="common">Serratia marinorubra</name>
    <dbReference type="NCBI Taxonomy" id="61652"/>
    <lineage>
        <taxon>Bacteria</taxon>
        <taxon>Pseudomonadati</taxon>
        <taxon>Pseudomonadota</taxon>
        <taxon>Gammaproteobacteria</taxon>
        <taxon>Enterobacterales</taxon>
        <taxon>Yersiniaceae</taxon>
        <taxon>Serratia</taxon>
    </lineage>
</organism>
<dbReference type="PANTHER" id="PTHR30346:SF17">
    <property type="entry name" value="LYSR FAMILY TRANSCRIPTIONAL REGULATOR"/>
    <property type="match status" value="1"/>
</dbReference>
<dbReference type="Proteomes" id="UP000307968">
    <property type="component" value="Chromosome"/>
</dbReference>
<dbReference type="SUPFAM" id="SSF53850">
    <property type="entry name" value="Periplasmic binding protein-like II"/>
    <property type="match status" value="1"/>
</dbReference>
<dbReference type="PANTHER" id="PTHR30346">
    <property type="entry name" value="TRANSCRIPTIONAL DUAL REGULATOR HCAR-RELATED"/>
    <property type="match status" value="1"/>
</dbReference>
<dbReference type="EMBL" id="LR134155">
    <property type="protein sequence ID" value="VEA73865.1"/>
    <property type="molecule type" value="Genomic_DNA"/>
</dbReference>
<keyword evidence="3" id="KW-0805">Transcription regulation</keyword>
<dbReference type="Pfam" id="PF00126">
    <property type="entry name" value="HTH_1"/>
    <property type="match status" value="1"/>
</dbReference>
<dbReference type="EMBL" id="LR590463">
    <property type="protein sequence ID" value="VTP63154.1"/>
    <property type="molecule type" value="Genomic_DNA"/>
</dbReference>